<dbReference type="InParanoid" id="A0A0L0HHD6"/>
<dbReference type="Pfam" id="PF00046">
    <property type="entry name" value="Homeodomain"/>
    <property type="match status" value="1"/>
</dbReference>
<keyword evidence="2 4" id="KW-0371">Homeobox</keyword>
<dbReference type="RefSeq" id="XP_016608248.1">
    <property type="nucleotide sequence ID" value="XM_016752779.1"/>
</dbReference>
<reference evidence="8 9" key="1">
    <citation type="submission" date="2009-08" db="EMBL/GenBank/DDBJ databases">
        <title>The Genome Sequence of Spizellomyces punctatus strain DAOM BR117.</title>
        <authorList>
            <consortium name="The Broad Institute Genome Sequencing Platform"/>
            <person name="Russ C."/>
            <person name="Cuomo C."/>
            <person name="Shea T."/>
            <person name="Young S.K."/>
            <person name="Zeng Q."/>
            <person name="Koehrsen M."/>
            <person name="Haas B."/>
            <person name="Borodovsky M."/>
            <person name="Guigo R."/>
            <person name="Alvarado L."/>
            <person name="Berlin A."/>
            <person name="Bochicchio J."/>
            <person name="Borenstein D."/>
            <person name="Chapman S."/>
            <person name="Chen Z."/>
            <person name="Engels R."/>
            <person name="Freedman E."/>
            <person name="Gellesch M."/>
            <person name="Goldberg J."/>
            <person name="Griggs A."/>
            <person name="Gujja S."/>
            <person name="Heiman D."/>
            <person name="Hepburn T."/>
            <person name="Howarth C."/>
            <person name="Jen D."/>
            <person name="Larson L."/>
            <person name="Lewis B."/>
            <person name="Mehta T."/>
            <person name="Park D."/>
            <person name="Pearson M."/>
            <person name="Roberts A."/>
            <person name="Saif S."/>
            <person name="Shenoy N."/>
            <person name="Sisk P."/>
            <person name="Stolte C."/>
            <person name="Sykes S."/>
            <person name="Thomson T."/>
            <person name="Walk T."/>
            <person name="White J."/>
            <person name="Yandava C."/>
            <person name="Burger G."/>
            <person name="Gray M.W."/>
            <person name="Holland P.W.H."/>
            <person name="King N."/>
            <person name="Lang F.B.F."/>
            <person name="Roger A.J."/>
            <person name="Ruiz-Trillo I."/>
            <person name="Lander E."/>
            <person name="Nusbaum C."/>
        </authorList>
    </citation>
    <scope>NUCLEOTIDE SEQUENCE [LARGE SCALE GENOMIC DNA]</scope>
    <source>
        <strain evidence="8 9">DAOM BR117</strain>
    </source>
</reference>
<dbReference type="InterPro" id="IPR001356">
    <property type="entry name" value="HD"/>
</dbReference>
<evidence type="ECO:0000256" key="4">
    <source>
        <dbReference type="PROSITE-ProRule" id="PRU00108"/>
    </source>
</evidence>
<feature type="compositionally biased region" description="Low complexity" evidence="6">
    <location>
        <begin position="360"/>
        <end position="398"/>
    </location>
</feature>
<gene>
    <name evidence="8" type="ORF">SPPG_04543</name>
</gene>
<feature type="region of interest" description="Disordered" evidence="6">
    <location>
        <begin position="289"/>
        <end position="314"/>
    </location>
</feature>
<evidence type="ECO:0000256" key="3">
    <source>
        <dbReference type="ARBA" id="ARBA00023242"/>
    </source>
</evidence>
<feature type="compositionally biased region" description="Gly residues" evidence="6">
    <location>
        <begin position="469"/>
        <end position="486"/>
    </location>
</feature>
<feature type="domain" description="Homeobox" evidence="7">
    <location>
        <begin position="83"/>
        <end position="143"/>
    </location>
</feature>
<evidence type="ECO:0000256" key="2">
    <source>
        <dbReference type="ARBA" id="ARBA00023155"/>
    </source>
</evidence>
<dbReference type="AlphaFoldDB" id="A0A0L0HHD6"/>
<evidence type="ECO:0000256" key="5">
    <source>
        <dbReference type="RuleBase" id="RU000682"/>
    </source>
</evidence>
<proteinExistence type="predicted"/>
<feature type="compositionally biased region" description="Basic residues" evidence="6">
    <location>
        <begin position="290"/>
        <end position="299"/>
    </location>
</feature>
<sequence length="504" mass="55027">MDENRVENRVHTGKEGQSVERGREPLSGRAPFSVVNGEANIAAGATECPQKSSSACSRASSPARAVSPHRSKRKLVFIQGYNKRVVRRRFRTTKEQLSILNEFFTHTEIPTRDEKRALAERLGMAERQVQVWFQNRRAAKKTSPRSLERSMSPATSPSLKPTSMSGVSPKMLVLDSPPRKPPRAVKPVPPPAPTHRTALSPINLDSPPRPSDPILVSSPTPKPSKPSAVILLDSPPRPPTSIVLDTPTKPTTVSELFSPSDLTTPDISHELTSDATSRESDWTFVDNTHKSLRPRKRKATTVDHTPRSKRRKDDTVISLLSSPLASPKEPTFELDQQDWTAIFDSFVRAEPSTDLPTDLPTESYTSHTEPPTESTTELPTESITESTTELSTEPPTEPLTEALDWSTLLTSPFPTDPPTDLDQLLTELDQTPTSPTLLQQALEMEMGSFVGGSFDFSDILGECDGFGGEPGEGAGDGGKRGLGASGGMEDLEDSLQGLFAFETF</sequence>
<dbReference type="Gene3D" id="1.10.10.60">
    <property type="entry name" value="Homeodomain-like"/>
    <property type="match status" value="1"/>
</dbReference>
<name>A0A0L0HHD6_SPIPD</name>
<feature type="region of interest" description="Disordered" evidence="6">
    <location>
        <begin position="136"/>
        <end position="253"/>
    </location>
</feature>
<dbReference type="EMBL" id="KQ257456">
    <property type="protein sequence ID" value="KND00209.1"/>
    <property type="molecule type" value="Genomic_DNA"/>
</dbReference>
<feature type="compositionally biased region" description="Low complexity" evidence="6">
    <location>
        <begin position="52"/>
        <end position="66"/>
    </location>
</feature>
<dbReference type="VEuPathDB" id="FungiDB:SPPG_04543"/>
<evidence type="ECO:0000259" key="7">
    <source>
        <dbReference type="PROSITE" id="PS50071"/>
    </source>
</evidence>
<dbReference type="PROSITE" id="PS00027">
    <property type="entry name" value="HOMEOBOX_1"/>
    <property type="match status" value="1"/>
</dbReference>
<dbReference type="GO" id="GO:0003677">
    <property type="term" value="F:DNA binding"/>
    <property type="evidence" value="ECO:0007669"/>
    <property type="project" value="UniProtKB-UniRule"/>
</dbReference>
<keyword evidence="1 4" id="KW-0238">DNA-binding</keyword>
<dbReference type="OrthoDB" id="6159439at2759"/>
<feature type="region of interest" description="Disordered" evidence="6">
    <location>
        <begin position="469"/>
        <end position="488"/>
    </location>
</feature>
<dbReference type="GO" id="GO:0005634">
    <property type="term" value="C:nucleus"/>
    <property type="evidence" value="ECO:0007669"/>
    <property type="project" value="UniProtKB-SubCell"/>
</dbReference>
<dbReference type="PANTHER" id="PTHR24327">
    <property type="entry name" value="HOMEOBOX PROTEIN"/>
    <property type="match status" value="1"/>
</dbReference>
<dbReference type="SMART" id="SM00389">
    <property type="entry name" value="HOX"/>
    <property type="match status" value="1"/>
</dbReference>
<evidence type="ECO:0000313" key="8">
    <source>
        <dbReference type="EMBL" id="KND00209.1"/>
    </source>
</evidence>
<dbReference type="Proteomes" id="UP000053201">
    <property type="component" value="Unassembled WGS sequence"/>
</dbReference>
<dbReference type="InterPro" id="IPR009057">
    <property type="entry name" value="Homeodomain-like_sf"/>
</dbReference>
<dbReference type="CDD" id="cd00086">
    <property type="entry name" value="homeodomain"/>
    <property type="match status" value="1"/>
</dbReference>
<dbReference type="GO" id="GO:0000981">
    <property type="term" value="F:DNA-binding transcription factor activity, RNA polymerase II-specific"/>
    <property type="evidence" value="ECO:0007669"/>
    <property type="project" value="InterPro"/>
</dbReference>
<feature type="region of interest" description="Disordered" evidence="6">
    <location>
        <begin position="46"/>
        <end position="70"/>
    </location>
</feature>
<feature type="DNA-binding region" description="Homeobox" evidence="4">
    <location>
        <begin position="85"/>
        <end position="144"/>
    </location>
</feature>
<dbReference type="PROSITE" id="PS50071">
    <property type="entry name" value="HOMEOBOX_2"/>
    <property type="match status" value="1"/>
</dbReference>
<evidence type="ECO:0000256" key="6">
    <source>
        <dbReference type="SAM" id="MobiDB-lite"/>
    </source>
</evidence>
<protein>
    <recommendedName>
        <fullName evidence="7">Homeobox domain-containing protein</fullName>
    </recommendedName>
</protein>
<keyword evidence="9" id="KW-1185">Reference proteome</keyword>
<feature type="compositionally biased region" description="Basic and acidic residues" evidence="6">
    <location>
        <begin position="1"/>
        <end position="26"/>
    </location>
</feature>
<accession>A0A0L0HHD6</accession>
<feature type="region of interest" description="Disordered" evidence="6">
    <location>
        <begin position="1"/>
        <end position="31"/>
    </location>
</feature>
<dbReference type="InterPro" id="IPR050460">
    <property type="entry name" value="Distal-less_Homeobox_TF"/>
</dbReference>
<comment type="subcellular location">
    <subcellularLocation>
        <location evidence="4 5">Nucleus</location>
    </subcellularLocation>
</comment>
<dbReference type="GeneID" id="27687987"/>
<feature type="compositionally biased region" description="Polar residues" evidence="6">
    <location>
        <begin position="152"/>
        <end position="166"/>
    </location>
</feature>
<dbReference type="InterPro" id="IPR017970">
    <property type="entry name" value="Homeobox_CS"/>
</dbReference>
<evidence type="ECO:0000256" key="1">
    <source>
        <dbReference type="ARBA" id="ARBA00023125"/>
    </source>
</evidence>
<organism evidence="8 9">
    <name type="scientific">Spizellomyces punctatus (strain DAOM BR117)</name>
    <dbReference type="NCBI Taxonomy" id="645134"/>
    <lineage>
        <taxon>Eukaryota</taxon>
        <taxon>Fungi</taxon>
        <taxon>Fungi incertae sedis</taxon>
        <taxon>Chytridiomycota</taxon>
        <taxon>Chytridiomycota incertae sedis</taxon>
        <taxon>Chytridiomycetes</taxon>
        <taxon>Spizellomycetales</taxon>
        <taxon>Spizellomycetaceae</taxon>
        <taxon>Spizellomyces</taxon>
    </lineage>
</organism>
<keyword evidence="3 4" id="KW-0539">Nucleus</keyword>
<dbReference type="SUPFAM" id="SSF46689">
    <property type="entry name" value="Homeodomain-like"/>
    <property type="match status" value="1"/>
</dbReference>
<feature type="region of interest" description="Disordered" evidence="6">
    <location>
        <begin position="351"/>
        <end position="398"/>
    </location>
</feature>
<evidence type="ECO:0000313" key="9">
    <source>
        <dbReference type="Proteomes" id="UP000053201"/>
    </source>
</evidence>
<feature type="compositionally biased region" description="Basic and acidic residues" evidence="6">
    <location>
        <begin position="300"/>
        <end position="314"/>
    </location>
</feature>